<dbReference type="AlphaFoldDB" id="A0A4Z2JFV4"/>
<feature type="region of interest" description="Disordered" evidence="1">
    <location>
        <begin position="1"/>
        <end position="24"/>
    </location>
</feature>
<dbReference type="Proteomes" id="UP000314294">
    <property type="component" value="Unassembled WGS sequence"/>
</dbReference>
<accession>A0A4Z2JFV4</accession>
<dbReference type="EMBL" id="SRLO01000004">
    <property type="protein sequence ID" value="TNN88684.1"/>
    <property type="molecule type" value="Genomic_DNA"/>
</dbReference>
<evidence type="ECO:0000256" key="1">
    <source>
        <dbReference type="SAM" id="MobiDB-lite"/>
    </source>
</evidence>
<reference evidence="2 3" key="1">
    <citation type="submission" date="2019-03" db="EMBL/GenBank/DDBJ databases">
        <title>First draft genome of Liparis tanakae, snailfish: a comprehensive survey of snailfish specific genes.</title>
        <authorList>
            <person name="Kim W."/>
            <person name="Song I."/>
            <person name="Jeong J.-H."/>
            <person name="Kim D."/>
            <person name="Kim S."/>
            <person name="Ryu S."/>
            <person name="Song J.Y."/>
            <person name="Lee S.K."/>
        </authorList>
    </citation>
    <scope>NUCLEOTIDE SEQUENCE [LARGE SCALE GENOMIC DNA]</scope>
    <source>
        <tissue evidence="2">Muscle</tissue>
    </source>
</reference>
<name>A0A4Z2JFV4_9TELE</name>
<comment type="caution">
    <text evidence="2">The sequence shown here is derived from an EMBL/GenBank/DDBJ whole genome shotgun (WGS) entry which is preliminary data.</text>
</comment>
<organism evidence="2 3">
    <name type="scientific">Liparis tanakae</name>
    <name type="common">Tanaka's snailfish</name>
    <dbReference type="NCBI Taxonomy" id="230148"/>
    <lineage>
        <taxon>Eukaryota</taxon>
        <taxon>Metazoa</taxon>
        <taxon>Chordata</taxon>
        <taxon>Craniata</taxon>
        <taxon>Vertebrata</taxon>
        <taxon>Euteleostomi</taxon>
        <taxon>Actinopterygii</taxon>
        <taxon>Neopterygii</taxon>
        <taxon>Teleostei</taxon>
        <taxon>Neoteleostei</taxon>
        <taxon>Acanthomorphata</taxon>
        <taxon>Eupercaria</taxon>
        <taxon>Perciformes</taxon>
        <taxon>Cottioidei</taxon>
        <taxon>Cottales</taxon>
        <taxon>Liparidae</taxon>
        <taxon>Liparis</taxon>
    </lineage>
</organism>
<evidence type="ECO:0000313" key="2">
    <source>
        <dbReference type="EMBL" id="TNN88684.1"/>
    </source>
</evidence>
<protein>
    <submittedName>
        <fullName evidence="2">Uncharacterized protein</fullName>
    </submittedName>
</protein>
<feature type="region of interest" description="Disordered" evidence="1">
    <location>
        <begin position="51"/>
        <end position="116"/>
    </location>
</feature>
<feature type="compositionally biased region" description="Basic and acidic residues" evidence="1">
    <location>
        <begin position="97"/>
        <end position="108"/>
    </location>
</feature>
<sequence length="116" mass="12808">MSLMCFAASSPGRTRSPLGTSLRSLQAVRNSRSLDTDDCLSADHVCYPPSAPMNLNLRSVRDSSERTPAGLRSQSLSPRRIPNPATGSPSVRRRLRASPDRSTREAWRRNVAFTPR</sequence>
<keyword evidence="3" id="KW-1185">Reference proteome</keyword>
<gene>
    <name evidence="2" type="ORF">EYF80_001016</name>
</gene>
<dbReference type="OrthoDB" id="8951012at2759"/>
<proteinExistence type="predicted"/>
<evidence type="ECO:0000313" key="3">
    <source>
        <dbReference type="Proteomes" id="UP000314294"/>
    </source>
</evidence>
<feature type="compositionally biased region" description="Polar residues" evidence="1">
    <location>
        <begin position="11"/>
        <end position="24"/>
    </location>
</feature>